<dbReference type="Pfam" id="PF13041">
    <property type="entry name" value="PPR_2"/>
    <property type="match status" value="4"/>
</dbReference>
<dbReference type="GO" id="GO:0009451">
    <property type="term" value="P:RNA modification"/>
    <property type="evidence" value="ECO:0007669"/>
    <property type="project" value="InterPro"/>
</dbReference>
<evidence type="ECO:0008006" key="5">
    <source>
        <dbReference type="Google" id="ProtNLM"/>
    </source>
</evidence>
<dbReference type="FunFam" id="1.25.40.10:FF:000158">
    <property type="entry name" value="pentatricopeptide repeat-containing protein At2g33680"/>
    <property type="match status" value="1"/>
</dbReference>
<dbReference type="InterPro" id="IPR011990">
    <property type="entry name" value="TPR-like_helical_dom_sf"/>
</dbReference>
<evidence type="ECO:0000313" key="4">
    <source>
        <dbReference type="Proteomes" id="UP000825935"/>
    </source>
</evidence>
<evidence type="ECO:0000256" key="2">
    <source>
        <dbReference type="PROSITE-ProRule" id="PRU00708"/>
    </source>
</evidence>
<feature type="repeat" description="PPR" evidence="2">
    <location>
        <begin position="180"/>
        <end position="214"/>
    </location>
</feature>
<protein>
    <recommendedName>
        <fullName evidence="5">Pentatricopeptide repeat-containing protein</fullName>
    </recommendedName>
</protein>
<dbReference type="FunFam" id="1.25.40.10:FF:000031">
    <property type="entry name" value="Pentatricopeptide repeat-containing protein mitochondrial"/>
    <property type="match status" value="1"/>
</dbReference>
<dbReference type="GO" id="GO:0003723">
    <property type="term" value="F:RNA binding"/>
    <property type="evidence" value="ECO:0007669"/>
    <property type="project" value="InterPro"/>
</dbReference>
<dbReference type="PANTHER" id="PTHR24015:SF2023">
    <property type="entry name" value="OS03G0185200 PROTEIN"/>
    <property type="match status" value="1"/>
</dbReference>
<dbReference type="PANTHER" id="PTHR24015">
    <property type="entry name" value="OS07G0578800 PROTEIN-RELATED"/>
    <property type="match status" value="1"/>
</dbReference>
<dbReference type="EMBL" id="CM035422">
    <property type="protein sequence ID" value="KAH7373077.1"/>
    <property type="molecule type" value="Genomic_DNA"/>
</dbReference>
<dbReference type="Gene3D" id="1.25.40.10">
    <property type="entry name" value="Tetratricopeptide repeat domain"/>
    <property type="match status" value="6"/>
</dbReference>
<accession>A0A8T2SX21</accession>
<keyword evidence="4" id="KW-1185">Reference proteome</keyword>
<dbReference type="OrthoDB" id="751155at2759"/>
<dbReference type="FunFam" id="1.25.40.10:FF:000344">
    <property type="entry name" value="Pentatricopeptide repeat-containing protein"/>
    <property type="match status" value="1"/>
</dbReference>
<dbReference type="AlphaFoldDB" id="A0A8T2SX21"/>
<dbReference type="InterPro" id="IPR002885">
    <property type="entry name" value="PPR_rpt"/>
</dbReference>
<feature type="repeat" description="PPR" evidence="2">
    <location>
        <begin position="485"/>
        <end position="519"/>
    </location>
</feature>
<proteinExistence type="predicted"/>
<organism evidence="3 4">
    <name type="scientific">Ceratopteris richardii</name>
    <name type="common">Triangle waterfern</name>
    <dbReference type="NCBI Taxonomy" id="49495"/>
    <lineage>
        <taxon>Eukaryota</taxon>
        <taxon>Viridiplantae</taxon>
        <taxon>Streptophyta</taxon>
        <taxon>Embryophyta</taxon>
        <taxon>Tracheophyta</taxon>
        <taxon>Polypodiopsida</taxon>
        <taxon>Polypodiidae</taxon>
        <taxon>Polypodiales</taxon>
        <taxon>Pteridineae</taxon>
        <taxon>Pteridaceae</taxon>
        <taxon>Parkerioideae</taxon>
        <taxon>Ceratopteris</taxon>
    </lineage>
</organism>
<evidence type="ECO:0000256" key="1">
    <source>
        <dbReference type="ARBA" id="ARBA00022737"/>
    </source>
</evidence>
<dbReference type="Proteomes" id="UP000825935">
    <property type="component" value="Chromosome 17"/>
</dbReference>
<dbReference type="SUPFAM" id="SSF48452">
    <property type="entry name" value="TPR-like"/>
    <property type="match status" value="1"/>
</dbReference>
<comment type="caution">
    <text evidence="3">The sequence shown here is derived from an EMBL/GenBank/DDBJ whole genome shotgun (WGS) entry which is preliminary data.</text>
</comment>
<name>A0A8T2SX21_CERRI</name>
<dbReference type="Pfam" id="PF01535">
    <property type="entry name" value="PPR"/>
    <property type="match status" value="3"/>
</dbReference>
<sequence length="662" mass="72420">MRKPSVQAEAASFIMSLKTCTIEKDLSRGDYFHALILRMGLLGASGSSYLANTLISMYAKCGLPSRAWRILDEMPARDVVSWSALISGYAHLGHGHGAFRCLNGMQEEGLFPNAVTFCSILKACGSIRAVDKGEEVHNEIAEQGLLQHNLVLGNALVDMYVKCGSLPKAYHAFKELGIHDAVSWNTLIAGFAHQGQGYDALTCVERMQCEGLFPNAVTFICALKACANVCSISAGAQIHLKISSQGLFDSDVLLSNALMDMYVNCGALLEAERVLKSLNVQNTSSWNVLISGYIQQNKGYDALNCYKRMQIGALPPDVVTYLGALKACGNINAVDEGKHIHNEMSIKGFTKDVRVATALIDMYAKCGAFMRAWQVLEELCIWDVASWNALIAGYTRKGLHEEAIHCFDIMQKKGVLPDEVTLTCILKACGNAGAIARGEQVHQNVVQKGWFKQNQILCTGLLNMYAKCGALAKAEQLLDELPFHDVISFSALTAAYAQQGLSHKALNCIKHMQNIGLPPNAITLSSMLYACSHSGLVDEGQTYFTNLTSRFGIMADLEHCTCIVDLLGRAGYFSEAILMLQRMPSSEFLSIWSTLMGSSRKWGNIAVGRWAFDHAIQIDKNNTGAYICMASMYLAAGMHSDAKAIERMRLRNINCDPISHTV</sequence>
<feature type="repeat" description="PPR" evidence="2">
    <location>
        <begin position="78"/>
        <end position="112"/>
    </location>
</feature>
<dbReference type="NCBIfam" id="TIGR00756">
    <property type="entry name" value="PPR"/>
    <property type="match status" value="4"/>
</dbReference>
<feature type="repeat" description="PPR" evidence="2">
    <location>
        <begin position="383"/>
        <end position="417"/>
    </location>
</feature>
<feature type="repeat" description="PPR" evidence="2">
    <location>
        <begin position="282"/>
        <end position="316"/>
    </location>
</feature>
<dbReference type="PROSITE" id="PS51375">
    <property type="entry name" value="PPR"/>
    <property type="match status" value="6"/>
</dbReference>
<feature type="repeat" description="PPR" evidence="2">
    <location>
        <begin position="47"/>
        <end position="77"/>
    </location>
</feature>
<keyword evidence="1" id="KW-0677">Repeat</keyword>
<dbReference type="GO" id="GO:0048731">
    <property type="term" value="P:system development"/>
    <property type="evidence" value="ECO:0007669"/>
    <property type="project" value="UniProtKB-ARBA"/>
</dbReference>
<dbReference type="Pfam" id="PF13812">
    <property type="entry name" value="PPR_3"/>
    <property type="match status" value="1"/>
</dbReference>
<reference evidence="3" key="1">
    <citation type="submission" date="2021-08" db="EMBL/GenBank/DDBJ databases">
        <title>WGS assembly of Ceratopteris richardii.</title>
        <authorList>
            <person name="Marchant D.B."/>
            <person name="Chen G."/>
            <person name="Jenkins J."/>
            <person name="Shu S."/>
            <person name="Leebens-Mack J."/>
            <person name="Grimwood J."/>
            <person name="Schmutz J."/>
            <person name="Soltis P."/>
            <person name="Soltis D."/>
            <person name="Chen Z.-H."/>
        </authorList>
    </citation>
    <scope>NUCLEOTIDE SEQUENCE</scope>
    <source>
        <strain evidence="3">Whitten #5841</strain>
        <tissue evidence="3">Leaf</tissue>
    </source>
</reference>
<evidence type="ECO:0000313" key="3">
    <source>
        <dbReference type="EMBL" id="KAH7373077.1"/>
    </source>
</evidence>
<dbReference type="InterPro" id="IPR046960">
    <property type="entry name" value="PPR_At4g14850-like_plant"/>
</dbReference>
<gene>
    <name evidence="3" type="ORF">KP509_17G036100</name>
</gene>